<comment type="subcellular location">
    <subcellularLocation>
        <location evidence="1">Cytoplasm</location>
        <location evidence="1">Cytoskeleton</location>
        <location evidence="1">Microtubule organizing center</location>
    </subcellularLocation>
</comment>
<evidence type="ECO:0000256" key="5">
    <source>
        <dbReference type="ARBA" id="ARBA00023212"/>
    </source>
</evidence>
<dbReference type="GO" id="GO:0043015">
    <property type="term" value="F:gamma-tubulin binding"/>
    <property type="evidence" value="ECO:0007669"/>
    <property type="project" value="InterPro"/>
</dbReference>
<dbReference type="GO" id="GO:0000922">
    <property type="term" value="C:spindle pole"/>
    <property type="evidence" value="ECO:0007669"/>
    <property type="project" value="InterPro"/>
</dbReference>
<dbReference type="SUPFAM" id="SSF52540">
    <property type="entry name" value="P-loop containing nucleoside triphosphate hydrolases"/>
    <property type="match status" value="1"/>
</dbReference>
<keyword evidence="5" id="KW-0206">Cytoskeleton</keyword>
<evidence type="ECO:0000259" key="7">
    <source>
        <dbReference type="Pfam" id="PF01926"/>
    </source>
</evidence>
<evidence type="ECO:0000313" key="11">
    <source>
        <dbReference type="Proteomes" id="UP000320333"/>
    </source>
</evidence>
<feature type="compositionally biased region" description="Polar residues" evidence="6">
    <location>
        <begin position="1"/>
        <end position="11"/>
    </location>
</feature>
<evidence type="ECO:0000256" key="4">
    <source>
        <dbReference type="ARBA" id="ARBA00022701"/>
    </source>
</evidence>
<evidence type="ECO:0000256" key="1">
    <source>
        <dbReference type="ARBA" id="ARBA00004267"/>
    </source>
</evidence>
<dbReference type="Pfam" id="PF04130">
    <property type="entry name" value="GCP_C_terminal"/>
    <property type="match status" value="1"/>
</dbReference>
<sequence>MSRRWSNSSPSKKVPQLSVSLKPPGLPPSVKPNTHLHNAATLAIFQPHLKKLSCKGCGSPFQALHASKPGYIAPKTLSKLYKSASEPSKPPASVHAKLPANVPTDHLREGELLQGLTPGELKRMLPNNNASKPASSQHICMYCHELKHYNKVQLTTRPDVERMVSKHVREHCQENSGGVRSAVAVLVVDASDVPGSLIGRDIQDLKHMRRVIVALNKVDLLPTSEVNRGAGSGGAGVNTEKLKRWVGNRVAKESLGMAIAIDKTIERDGNLLPGLKGETSAFEKMLDVVPISAKSGFGIMDLIDTINTHREPGDHVYLIGRPNAGKSQLINAMTKVGNGADSQMQSTESIYPGTTVGIISRPLNSFGILFDKNRQDPIEPLQTDEADDDLVDSEDVAEKPLQHLTQEDNASNSTVSGMLFDTPGIFGMDQITSLLTPEELECAIPKKPFRTKPFKLAPGRSIFIGGLARIDMMTQAQFNMREKYNKMKLELEEKSADETKQGLPESPAWHPGKPTPFYIKDKSEHIEVRVFASNLIPIHSCRTIRVDNLSDLIGIDKKIMYPPIGPKRLHQLGGMKLAGRFYKNQWKHCNEIDVAIGGIGWVTLGCAKLDAVFEVYSISEGMGHQILALLAGHGKGGTDDLLGDIPQSLLHGGERESVARLATVGDERRVVGELVAGINGGDDMGSIARAVAHRVSKNLLAPYSQTISKLETDSLQGHKNIPLAVYSDAVQPFAALFPSLRVLLQRIRSKALHGTAINAHLYSLVHSTGAPNLRILWSHLLHAANAVLARFLIVWMVHGRLLDSHNEFFIASIKATAANTSKGRWSSEYALVPEMIPQFVPASVATDILFVGKAVSAIRESPSRKDSIIDVLIESSTAELAFLAPNADQNVPSDFKPLEFHIAVKKIKKLVARVLWDVVVVEENLLLHLEACRNYFLMGRGDFYVSFIEESDKMTIQAAARLSSVTEQDLTLLVKRVSHLVGAQTAGSFADGKDKDDDLLKHLRFKKVAVGEANIHESQYAGAFLGIPIRLEYAVKWPLDLVFTEKDMEKYNEIFTFLVFLKRTQMRLQRLWSSTKSLGVQRMESNSNLEYVWAVRHRMMFFVDSVWSYIQMDVLAAEYHKLLQIITQPSKNESKRGDTAVSPDPSLEAAVDSISLSSNDPQPAAQHPNASSASTSGADFEDILTAHSEYLDACLAGCFMNGSMKKFVGGTLRTALGACDAFVGIVERGCGMGHDVSEGLGLPSVTEDLKRVGEDFQQQSAFLFRVFSGVKETTSRRSSHLDALLLRLDHNSYYSSQ</sequence>
<dbReference type="Proteomes" id="UP000320333">
    <property type="component" value="Unassembled WGS sequence"/>
</dbReference>
<dbReference type="InterPro" id="IPR027417">
    <property type="entry name" value="P-loop_NTPase"/>
</dbReference>
<dbReference type="GO" id="GO:0005525">
    <property type="term" value="F:GTP binding"/>
    <property type="evidence" value="ECO:0007669"/>
    <property type="project" value="InterPro"/>
</dbReference>
<dbReference type="GO" id="GO:0031122">
    <property type="term" value="P:cytoplasmic microtubule organization"/>
    <property type="evidence" value="ECO:0007669"/>
    <property type="project" value="TreeGrafter"/>
</dbReference>
<comment type="similarity">
    <text evidence="2">Belongs to the TUBGCP family.</text>
</comment>
<dbReference type="EMBL" id="QEAP01000026">
    <property type="protein sequence ID" value="TPX77172.1"/>
    <property type="molecule type" value="Genomic_DNA"/>
</dbReference>
<dbReference type="GO" id="GO:0051225">
    <property type="term" value="P:spindle assembly"/>
    <property type="evidence" value="ECO:0007669"/>
    <property type="project" value="TreeGrafter"/>
</dbReference>
<dbReference type="Gene3D" id="1.20.120.1900">
    <property type="entry name" value="Gamma-tubulin complex, C-terminal domain"/>
    <property type="match status" value="1"/>
</dbReference>
<protein>
    <recommendedName>
        <fullName evidence="12">Spindle pole body component</fullName>
    </recommendedName>
</protein>
<dbReference type="InterPro" id="IPR040457">
    <property type="entry name" value="GCP_C"/>
</dbReference>
<feature type="region of interest" description="Disordered" evidence="6">
    <location>
        <begin position="1157"/>
        <end position="1176"/>
    </location>
</feature>
<dbReference type="CDD" id="cd01855">
    <property type="entry name" value="YqeH"/>
    <property type="match status" value="1"/>
</dbReference>
<dbReference type="InterPro" id="IPR042241">
    <property type="entry name" value="GCP_C_sf"/>
</dbReference>
<dbReference type="GO" id="GO:0051011">
    <property type="term" value="F:microtubule minus-end binding"/>
    <property type="evidence" value="ECO:0007669"/>
    <property type="project" value="TreeGrafter"/>
</dbReference>
<proteinExistence type="inferred from homology"/>
<evidence type="ECO:0000256" key="6">
    <source>
        <dbReference type="SAM" id="MobiDB-lite"/>
    </source>
</evidence>
<dbReference type="PANTHER" id="PTHR19302:SF27">
    <property type="entry name" value="GAMMA-TUBULIN COMPLEX COMPONENT 4"/>
    <property type="match status" value="1"/>
</dbReference>
<comment type="caution">
    <text evidence="10">The sequence shown here is derived from an EMBL/GenBank/DDBJ whole genome shotgun (WGS) entry which is preliminary data.</text>
</comment>
<keyword evidence="4" id="KW-0493">Microtubule</keyword>
<keyword evidence="11" id="KW-1185">Reference proteome</keyword>
<dbReference type="GO" id="GO:0000278">
    <property type="term" value="P:mitotic cell cycle"/>
    <property type="evidence" value="ECO:0007669"/>
    <property type="project" value="TreeGrafter"/>
</dbReference>
<evidence type="ECO:0000259" key="8">
    <source>
        <dbReference type="Pfam" id="PF04130"/>
    </source>
</evidence>
<dbReference type="InterPro" id="IPR041470">
    <property type="entry name" value="GCP_N"/>
</dbReference>
<dbReference type="GO" id="GO:0000930">
    <property type="term" value="C:gamma-tubulin complex"/>
    <property type="evidence" value="ECO:0007669"/>
    <property type="project" value="TreeGrafter"/>
</dbReference>
<feature type="region of interest" description="Disordered" evidence="6">
    <location>
        <begin position="1"/>
        <end position="29"/>
    </location>
</feature>
<evidence type="ECO:0000313" key="10">
    <source>
        <dbReference type="EMBL" id="TPX77172.1"/>
    </source>
</evidence>
<evidence type="ECO:0000256" key="3">
    <source>
        <dbReference type="ARBA" id="ARBA00022490"/>
    </source>
</evidence>
<organism evidence="10 11">
    <name type="scientific">Chytriomyces confervae</name>
    <dbReference type="NCBI Taxonomy" id="246404"/>
    <lineage>
        <taxon>Eukaryota</taxon>
        <taxon>Fungi</taxon>
        <taxon>Fungi incertae sedis</taxon>
        <taxon>Chytridiomycota</taxon>
        <taxon>Chytridiomycota incertae sedis</taxon>
        <taxon>Chytridiomycetes</taxon>
        <taxon>Chytridiales</taxon>
        <taxon>Chytriomycetaceae</taxon>
        <taxon>Chytriomyces</taxon>
    </lineage>
</organism>
<dbReference type="Gene3D" id="3.40.50.300">
    <property type="entry name" value="P-loop containing nucleotide triphosphate hydrolases"/>
    <property type="match status" value="1"/>
</dbReference>
<keyword evidence="3" id="KW-0963">Cytoplasm</keyword>
<evidence type="ECO:0008006" key="12">
    <source>
        <dbReference type="Google" id="ProtNLM"/>
    </source>
</evidence>
<feature type="domain" description="Gamma tubulin complex component C-terminal" evidence="8">
    <location>
        <begin position="925"/>
        <end position="1294"/>
    </location>
</feature>
<dbReference type="GO" id="GO:0051321">
    <property type="term" value="P:meiotic cell cycle"/>
    <property type="evidence" value="ECO:0007669"/>
    <property type="project" value="TreeGrafter"/>
</dbReference>
<feature type="domain" description="Gamma tubulin complex component protein N-terminal" evidence="9">
    <location>
        <begin position="649"/>
        <end position="920"/>
    </location>
</feature>
<gene>
    <name evidence="10" type="ORF">CcCBS67573_g01549</name>
</gene>
<feature type="domain" description="G" evidence="7">
    <location>
        <begin position="316"/>
        <end position="365"/>
    </location>
</feature>
<dbReference type="InterPro" id="IPR007259">
    <property type="entry name" value="GCP"/>
</dbReference>
<reference evidence="10 11" key="1">
    <citation type="journal article" date="2019" name="Sci. Rep.">
        <title>Comparative genomics of chytrid fungi reveal insights into the obligate biotrophic and pathogenic lifestyle of Synchytrium endobioticum.</title>
        <authorList>
            <person name="van de Vossenberg B.T.L.H."/>
            <person name="Warris S."/>
            <person name="Nguyen H.D.T."/>
            <person name="van Gent-Pelzer M.P.E."/>
            <person name="Joly D.L."/>
            <person name="van de Geest H.C."/>
            <person name="Bonants P.J.M."/>
            <person name="Smith D.S."/>
            <person name="Levesque C.A."/>
            <person name="van der Lee T.A.J."/>
        </authorList>
    </citation>
    <scope>NUCLEOTIDE SEQUENCE [LARGE SCALE GENOMIC DNA]</scope>
    <source>
        <strain evidence="10 11">CBS 675.73</strain>
    </source>
</reference>
<dbReference type="STRING" id="246404.A0A507FLP9"/>
<evidence type="ECO:0000256" key="2">
    <source>
        <dbReference type="ARBA" id="ARBA00010337"/>
    </source>
</evidence>
<dbReference type="GO" id="GO:0005874">
    <property type="term" value="C:microtubule"/>
    <property type="evidence" value="ECO:0007669"/>
    <property type="project" value="UniProtKB-KW"/>
</dbReference>
<dbReference type="GO" id="GO:0005816">
    <property type="term" value="C:spindle pole body"/>
    <property type="evidence" value="ECO:0007669"/>
    <property type="project" value="UniProtKB-ARBA"/>
</dbReference>
<dbReference type="PANTHER" id="PTHR19302">
    <property type="entry name" value="GAMMA TUBULIN COMPLEX PROTEIN"/>
    <property type="match status" value="1"/>
</dbReference>
<dbReference type="Pfam" id="PF01926">
    <property type="entry name" value="MMR_HSR1"/>
    <property type="match status" value="1"/>
</dbReference>
<name>A0A507FLP9_9FUNG</name>
<dbReference type="GO" id="GO:0007020">
    <property type="term" value="P:microtubule nucleation"/>
    <property type="evidence" value="ECO:0007669"/>
    <property type="project" value="InterPro"/>
</dbReference>
<evidence type="ECO:0000259" key="9">
    <source>
        <dbReference type="Pfam" id="PF17681"/>
    </source>
</evidence>
<accession>A0A507FLP9</accession>
<dbReference type="Pfam" id="PF17681">
    <property type="entry name" value="GCP_N_terminal"/>
    <property type="match status" value="1"/>
</dbReference>
<dbReference type="OrthoDB" id="1608002at2759"/>
<dbReference type="InterPro" id="IPR006073">
    <property type="entry name" value="GTP-bd"/>
</dbReference>